<evidence type="ECO:0000313" key="2">
    <source>
        <dbReference type="Proteomes" id="UP001064048"/>
    </source>
</evidence>
<protein>
    <submittedName>
        <fullName evidence="1">Uncharacterized protein</fullName>
    </submittedName>
</protein>
<sequence>MHRLLMLICLVSLSSQDVIHTAQGKLRGAQNNGFISYHGIPYGTIRDAAEKFKQAGLAPSWSGIRESQKVSCTSRSAEECLQLDVHVPTGAGAPWPVLAWVAGGAHYHPARLVQAGVIVVIVHHRFGPLGFLCTNEEQIPGNAGAKDVVSALRWIRDNIVAFRGNPAKVVVAGQSFGAAIVEGLTLSPMADGLIHGAIMQSGTALSPWAFNNDAGERARSLAKMYSDDSMVSSLQKATNKDLADRADRLNSPYFSFGICAEKPFKKTETFLSAQPFELLSNGKVHRVPMMIGFNSDEGYVFAETLNRVKILKKMTRDFNVLLPEEIKFLTEREVQQVKELYFGGKVNMTDVLAYHSDVYFINHVHRSARLHAAASDLPVYYYRFSHSGAVGVEEEPGLAKTGAAHSDELAYLFSDKGRELEGEDGEVQRKLVQLWTSFVKYLKPSSADEPQWTAAEARQPRLLNIDSELAMTDFPHERACRFWDQVDEVVVGGAGAGAGGGARGWPRAPPHRDVLTTQGAARGYLGARPPHFAFLGLPYVSPPTPRDRFKAPRPPASWDGVFEAAHRVRCAQPGRRGAHACLVLNVFAPQHAQAAPVLVHVHGGHFAAGYDRSATWGSHHPPSRLLSRGFVVVTFNYRLGAEGFLCLGTNDVPGNAGLKDQVAALYWVHRNIAKFGGDPNQVSLYGAGAGAASVHLLLLSGAIAGLIHKVILESGSAISPTSLSSDPAATALDIAISLGYQDANIGTVDDLSNFYQEVSPNTLSNVSANFMPCIESASLTNLLHIDPMVILRSGSLEHVPILITYMKEIIDESSLNENTAVVLHTLPDEFEELLPNNLEFDSDDIKIRIGEQIKDVYFGDHILGGDVAESYESYINDVFTVYPIVKSAIMHAASSHLPVYLMEFSLQGGNKTIFDYIFGKDILSDEDELVAEKLVSLWSNFLKYSDPTPLATSMVPFVWQPLSFSVRKEKPDISTASCLIFDLGSGFAMGRPSSSHALIIWDHIYDNFYKFHSPVPT</sequence>
<dbReference type="Proteomes" id="UP001064048">
    <property type="component" value="Chromosome 11"/>
</dbReference>
<proteinExistence type="predicted"/>
<name>A0ACC0JKM2_CHOFU</name>
<dbReference type="EMBL" id="CM046111">
    <property type="protein sequence ID" value="KAI8424692.1"/>
    <property type="molecule type" value="Genomic_DNA"/>
</dbReference>
<reference evidence="1 2" key="1">
    <citation type="journal article" date="2022" name="Genome Biol. Evol.">
        <title>The Spruce Budworm Genome: Reconstructing the Evolutionary History of Antifreeze Proteins.</title>
        <authorList>
            <person name="Beliveau C."/>
            <person name="Gagne P."/>
            <person name="Picq S."/>
            <person name="Vernygora O."/>
            <person name="Keeling C.I."/>
            <person name="Pinkney K."/>
            <person name="Doucet D."/>
            <person name="Wen F."/>
            <person name="Johnston J.S."/>
            <person name="Maaroufi H."/>
            <person name="Boyle B."/>
            <person name="Laroche J."/>
            <person name="Dewar K."/>
            <person name="Juretic N."/>
            <person name="Blackburn G."/>
            <person name="Nisole A."/>
            <person name="Brunet B."/>
            <person name="Brandao M."/>
            <person name="Lumley L."/>
            <person name="Duan J."/>
            <person name="Quan G."/>
            <person name="Lucarotti C.J."/>
            <person name="Roe A.D."/>
            <person name="Sperling F.A.H."/>
            <person name="Levesque R.C."/>
            <person name="Cusson M."/>
        </authorList>
    </citation>
    <scope>NUCLEOTIDE SEQUENCE [LARGE SCALE GENOMIC DNA]</scope>
    <source>
        <strain evidence="1">Glfc:IPQL:Cfum</strain>
    </source>
</reference>
<accession>A0ACC0JKM2</accession>
<gene>
    <name evidence="1" type="ORF">MSG28_006647</name>
</gene>
<organism evidence="1 2">
    <name type="scientific">Choristoneura fumiferana</name>
    <name type="common">Spruce budworm moth</name>
    <name type="synonym">Archips fumiferana</name>
    <dbReference type="NCBI Taxonomy" id="7141"/>
    <lineage>
        <taxon>Eukaryota</taxon>
        <taxon>Metazoa</taxon>
        <taxon>Ecdysozoa</taxon>
        <taxon>Arthropoda</taxon>
        <taxon>Hexapoda</taxon>
        <taxon>Insecta</taxon>
        <taxon>Pterygota</taxon>
        <taxon>Neoptera</taxon>
        <taxon>Endopterygota</taxon>
        <taxon>Lepidoptera</taxon>
        <taxon>Glossata</taxon>
        <taxon>Ditrysia</taxon>
        <taxon>Tortricoidea</taxon>
        <taxon>Tortricidae</taxon>
        <taxon>Tortricinae</taxon>
        <taxon>Choristoneura</taxon>
    </lineage>
</organism>
<evidence type="ECO:0000313" key="1">
    <source>
        <dbReference type="EMBL" id="KAI8424692.1"/>
    </source>
</evidence>
<comment type="caution">
    <text evidence="1">The sequence shown here is derived from an EMBL/GenBank/DDBJ whole genome shotgun (WGS) entry which is preliminary data.</text>
</comment>
<keyword evidence="2" id="KW-1185">Reference proteome</keyword>